<dbReference type="Gene3D" id="3.30.560.10">
    <property type="entry name" value="Glucose Oxidase, domain 3"/>
    <property type="match status" value="1"/>
</dbReference>
<organism evidence="8 9">
    <name type="scientific">Thanatephorus cucumeris (strain AG1-IB / isolate 7/3/14)</name>
    <name type="common">Lettuce bottom rot fungus</name>
    <name type="synonym">Rhizoctonia solani</name>
    <dbReference type="NCBI Taxonomy" id="1108050"/>
    <lineage>
        <taxon>Eukaryota</taxon>
        <taxon>Fungi</taxon>
        <taxon>Dikarya</taxon>
        <taxon>Basidiomycota</taxon>
        <taxon>Agaricomycotina</taxon>
        <taxon>Agaricomycetes</taxon>
        <taxon>Cantharellales</taxon>
        <taxon>Ceratobasidiaceae</taxon>
        <taxon>Rhizoctonia</taxon>
        <taxon>Rhizoctonia solani AG-1</taxon>
    </lineage>
</organism>
<dbReference type="Gene3D" id="3.50.50.60">
    <property type="entry name" value="FAD/NAD(P)-binding domain"/>
    <property type="match status" value="1"/>
</dbReference>
<dbReference type="Pfam" id="PF05199">
    <property type="entry name" value="GMC_oxred_C"/>
    <property type="match status" value="1"/>
</dbReference>
<comment type="cofactor">
    <cofactor evidence="1">
        <name>FAD</name>
        <dbReference type="ChEBI" id="CHEBI:57692"/>
    </cofactor>
</comment>
<protein>
    <submittedName>
        <fullName evidence="8">Alcohol oxidase Short=AOX</fullName>
    </submittedName>
</protein>
<evidence type="ECO:0000256" key="4">
    <source>
        <dbReference type="ARBA" id="ARBA00022729"/>
    </source>
</evidence>
<dbReference type="Proteomes" id="UP000012065">
    <property type="component" value="Unassembled WGS sequence"/>
</dbReference>
<evidence type="ECO:0000256" key="1">
    <source>
        <dbReference type="ARBA" id="ARBA00001974"/>
    </source>
</evidence>
<dbReference type="PANTHER" id="PTHR11552:SF201">
    <property type="entry name" value="GLUCOSE-METHANOL-CHOLINE OXIDOREDUCTASE N-TERMINAL DOMAIN-CONTAINING PROTEIN"/>
    <property type="match status" value="1"/>
</dbReference>
<keyword evidence="6" id="KW-0560">Oxidoreductase</keyword>
<reference evidence="8 9" key="1">
    <citation type="journal article" date="2013" name="J. Biotechnol.">
        <title>Establishment and interpretation of the genome sequence of the phytopathogenic fungus Rhizoctonia solani AG1-IB isolate 7/3/14.</title>
        <authorList>
            <person name="Wibberg D.W."/>
            <person name="Jelonek L.J."/>
            <person name="Rupp O.R."/>
            <person name="Hennig M.H."/>
            <person name="Eikmeyer F.E."/>
            <person name="Goesmann A.G."/>
            <person name="Hartmann A.H."/>
            <person name="Borriss R.B."/>
            <person name="Grosch R.G."/>
            <person name="Puehler A.P."/>
            <person name="Schlueter A.S."/>
        </authorList>
    </citation>
    <scope>NUCLEOTIDE SEQUENCE [LARGE SCALE GENOMIC DNA]</scope>
    <source>
        <strain evidence="9">AG1-IB / isolate 7/3/14</strain>
    </source>
</reference>
<accession>M5C9Z3</accession>
<evidence type="ECO:0000313" key="9">
    <source>
        <dbReference type="Proteomes" id="UP000012065"/>
    </source>
</evidence>
<dbReference type="SUPFAM" id="SSF51905">
    <property type="entry name" value="FAD/NAD(P)-binding domain"/>
    <property type="match status" value="1"/>
</dbReference>
<gene>
    <name evidence="8" type="primary">MOX</name>
    <name evidence="8" type="ORF">BN14_06700</name>
</gene>
<feature type="domain" description="Glucose-methanol-choline oxidoreductase C-terminal" evidence="7">
    <location>
        <begin position="96"/>
        <end position="230"/>
    </location>
</feature>
<evidence type="ECO:0000256" key="6">
    <source>
        <dbReference type="ARBA" id="ARBA00023002"/>
    </source>
</evidence>
<comment type="caution">
    <text evidence="8">The sequence shown here is derived from an EMBL/GenBank/DDBJ whole genome shotgun (WGS) entry which is preliminary data.</text>
</comment>
<comment type="similarity">
    <text evidence="2">Belongs to the GMC oxidoreductase family.</text>
</comment>
<keyword evidence="5" id="KW-0274">FAD</keyword>
<name>M5C9Z3_THACB</name>
<dbReference type="EMBL" id="CAOJ01010169">
    <property type="protein sequence ID" value="CCO32637.1"/>
    <property type="molecule type" value="Genomic_DNA"/>
</dbReference>
<dbReference type="PANTHER" id="PTHR11552">
    <property type="entry name" value="GLUCOSE-METHANOL-CHOLINE GMC OXIDOREDUCTASE"/>
    <property type="match status" value="1"/>
</dbReference>
<keyword evidence="4" id="KW-0732">Signal</keyword>
<evidence type="ECO:0000256" key="3">
    <source>
        <dbReference type="ARBA" id="ARBA00022630"/>
    </source>
</evidence>
<evidence type="ECO:0000313" key="8">
    <source>
        <dbReference type="EMBL" id="CCO32637.1"/>
    </source>
</evidence>
<evidence type="ECO:0000256" key="5">
    <source>
        <dbReference type="ARBA" id="ARBA00022827"/>
    </source>
</evidence>
<dbReference type="InterPro" id="IPR036188">
    <property type="entry name" value="FAD/NAD-bd_sf"/>
</dbReference>
<dbReference type="GO" id="GO:0050660">
    <property type="term" value="F:flavin adenine dinucleotide binding"/>
    <property type="evidence" value="ECO:0007669"/>
    <property type="project" value="InterPro"/>
</dbReference>
<dbReference type="SUPFAM" id="SSF54373">
    <property type="entry name" value="FAD-linked reductases, C-terminal domain"/>
    <property type="match status" value="1"/>
</dbReference>
<evidence type="ECO:0000259" key="7">
    <source>
        <dbReference type="Pfam" id="PF05199"/>
    </source>
</evidence>
<proteinExistence type="inferred from homology"/>
<dbReference type="InterPro" id="IPR007867">
    <property type="entry name" value="GMC_OxRtase_C"/>
</dbReference>
<evidence type="ECO:0000256" key="2">
    <source>
        <dbReference type="ARBA" id="ARBA00010790"/>
    </source>
</evidence>
<dbReference type="GO" id="GO:0016614">
    <property type="term" value="F:oxidoreductase activity, acting on CH-OH group of donors"/>
    <property type="evidence" value="ECO:0007669"/>
    <property type="project" value="InterPro"/>
</dbReference>
<keyword evidence="3" id="KW-0285">Flavoprotein</keyword>
<dbReference type="AlphaFoldDB" id="M5C9Z3"/>
<dbReference type="InterPro" id="IPR012132">
    <property type="entry name" value="GMC_OxRdtase"/>
</dbReference>
<sequence length="240" mass="25866">MEPMATATEITNMKARFEQEVASEKLTPLQKASYKIQKGWLNEKVGLVEIIAYPGWLITIATLKNAYAINIAGYGGPGVPKTNATYLTLLMVMQHPFSRGNTHINSSDPLAPPQIDPRCLSKSIDLETLVYSVKFGQKLSKTEPLASIVVTRQDPAPDVTSDAAISEYIKANIGSSHHSIGTVALAPKEHGGVVDTKLKVYGTANVRVADASIMPLHIGSHTQRTVYGIGEKAAKIIKST</sequence>
<dbReference type="HOGENOM" id="CLU_002865_0_0_1"/>